<protein>
    <recommendedName>
        <fullName evidence="2">Mos1 transposase HTH domain-containing protein</fullName>
    </recommendedName>
</protein>
<organism evidence="3 4">
    <name type="scientific">Parelaphostrongylus tenuis</name>
    <name type="common">Meningeal worm</name>
    <dbReference type="NCBI Taxonomy" id="148309"/>
    <lineage>
        <taxon>Eukaryota</taxon>
        <taxon>Metazoa</taxon>
        <taxon>Ecdysozoa</taxon>
        <taxon>Nematoda</taxon>
        <taxon>Chromadorea</taxon>
        <taxon>Rhabditida</taxon>
        <taxon>Rhabditina</taxon>
        <taxon>Rhabditomorpha</taxon>
        <taxon>Strongyloidea</taxon>
        <taxon>Metastrongylidae</taxon>
        <taxon>Parelaphostrongylus</taxon>
    </lineage>
</organism>
<proteinExistence type="predicted"/>
<gene>
    <name evidence="3" type="ORF">KIN20_019644</name>
</gene>
<name>A0AAD5MRU9_PARTN</name>
<keyword evidence="4" id="KW-1185">Reference proteome</keyword>
<evidence type="ECO:0000313" key="3">
    <source>
        <dbReference type="EMBL" id="KAJ1360618.1"/>
    </source>
</evidence>
<evidence type="ECO:0000256" key="1">
    <source>
        <dbReference type="SAM" id="MobiDB-lite"/>
    </source>
</evidence>
<feature type="region of interest" description="Disordered" evidence="1">
    <location>
        <begin position="1"/>
        <end position="33"/>
    </location>
</feature>
<dbReference type="Pfam" id="PF17906">
    <property type="entry name" value="HTH_48"/>
    <property type="match status" value="1"/>
</dbReference>
<accession>A0AAD5MRU9</accession>
<sequence length="129" mass="14158">MPLHTGAHPEKYKTDERHCATNETASPKHVKRQLSTTDTEKEICVADGEGAVSHATAAGWYKQFESGDLSLKGQSCFDWPLKLDDGDLQAALDAELSSSTRELTVNLAWIKSQCEIVFNSLTLPHKSAN</sequence>
<feature type="compositionally biased region" description="Basic and acidic residues" evidence="1">
    <location>
        <begin position="7"/>
        <end position="20"/>
    </location>
</feature>
<dbReference type="AlphaFoldDB" id="A0AAD5MRU9"/>
<feature type="domain" description="Mos1 transposase HTH" evidence="2">
    <location>
        <begin position="31"/>
        <end position="68"/>
    </location>
</feature>
<dbReference type="Proteomes" id="UP001196413">
    <property type="component" value="Unassembled WGS sequence"/>
</dbReference>
<reference evidence="3" key="1">
    <citation type="submission" date="2021-06" db="EMBL/GenBank/DDBJ databases">
        <title>Parelaphostrongylus tenuis whole genome reference sequence.</title>
        <authorList>
            <person name="Garwood T.J."/>
            <person name="Larsen P.A."/>
            <person name="Fountain-Jones N.M."/>
            <person name="Garbe J.R."/>
            <person name="Macchietto M.G."/>
            <person name="Kania S.A."/>
            <person name="Gerhold R.W."/>
            <person name="Richards J.E."/>
            <person name="Wolf T.M."/>
        </authorList>
    </citation>
    <scope>NUCLEOTIDE SEQUENCE</scope>
    <source>
        <strain evidence="3">MNPRO001-30</strain>
        <tissue evidence="3">Meninges</tissue>
    </source>
</reference>
<dbReference type="EMBL" id="JAHQIW010003923">
    <property type="protein sequence ID" value="KAJ1360618.1"/>
    <property type="molecule type" value="Genomic_DNA"/>
</dbReference>
<evidence type="ECO:0000259" key="2">
    <source>
        <dbReference type="Pfam" id="PF17906"/>
    </source>
</evidence>
<comment type="caution">
    <text evidence="3">The sequence shown here is derived from an EMBL/GenBank/DDBJ whole genome shotgun (WGS) entry which is preliminary data.</text>
</comment>
<evidence type="ECO:0000313" key="4">
    <source>
        <dbReference type="Proteomes" id="UP001196413"/>
    </source>
</evidence>
<dbReference type="InterPro" id="IPR041426">
    <property type="entry name" value="Mos1_HTH"/>
</dbReference>